<evidence type="ECO:0000313" key="2">
    <source>
        <dbReference type="Proteomes" id="UP000003879"/>
    </source>
</evidence>
<gene>
    <name evidence="1" type="ORF">HMPREF1056_02212</name>
</gene>
<dbReference type="AlphaFoldDB" id="A0A0E2APQ2"/>
<name>A0A0E2APQ2_BACFG</name>
<accession>A0A0E2APQ2</accession>
<dbReference type="HOGENOM" id="CLU_3340034_0_0_10"/>
<sequence length="37" mass="4479">MNRIFSLVYEYKSITLNIKGFIYSLKRIGYYIQDNTL</sequence>
<comment type="caution">
    <text evidence="1">The sequence shown here is derived from an EMBL/GenBank/DDBJ whole genome shotgun (WGS) entry which is preliminary data.</text>
</comment>
<evidence type="ECO:0000313" key="1">
    <source>
        <dbReference type="EMBL" id="EIY96324.1"/>
    </source>
</evidence>
<reference evidence="1 2" key="1">
    <citation type="submission" date="2012-02" db="EMBL/GenBank/DDBJ databases">
        <title>The Genome Sequence of Bacteroides fragilis CL07T12C05.</title>
        <authorList>
            <consortium name="The Broad Institute Genome Sequencing Platform"/>
            <person name="Earl A."/>
            <person name="Ward D."/>
            <person name="Feldgarden M."/>
            <person name="Gevers D."/>
            <person name="Zitomersky N.L."/>
            <person name="Coyne M.J."/>
            <person name="Comstock L.E."/>
            <person name="Young S.K."/>
            <person name="Zeng Q."/>
            <person name="Gargeya S."/>
            <person name="Fitzgerald M."/>
            <person name="Haas B."/>
            <person name="Abouelleil A."/>
            <person name="Alvarado L."/>
            <person name="Arachchi H.M."/>
            <person name="Berlin A."/>
            <person name="Chapman S.B."/>
            <person name="Gearin G."/>
            <person name="Goldberg J."/>
            <person name="Griggs A."/>
            <person name="Gujja S."/>
            <person name="Hansen M."/>
            <person name="Heiman D."/>
            <person name="Howarth C."/>
            <person name="Larimer J."/>
            <person name="Lui A."/>
            <person name="MacDonald P.J.P."/>
            <person name="McCowen C."/>
            <person name="Montmayeur A."/>
            <person name="Murphy C."/>
            <person name="Neiman D."/>
            <person name="Pearson M."/>
            <person name="Priest M."/>
            <person name="Roberts A."/>
            <person name="Saif S."/>
            <person name="Shea T."/>
            <person name="Sisk P."/>
            <person name="Stolte C."/>
            <person name="Sykes S."/>
            <person name="Wortman J."/>
            <person name="Nusbaum C."/>
            <person name="Birren B."/>
        </authorList>
    </citation>
    <scope>NUCLEOTIDE SEQUENCE [LARGE SCALE GENOMIC DNA]</scope>
    <source>
        <strain evidence="1 2">CL07T12C05</strain>
    </source>
</reference>
<protein>
    <submittedName>
        <fullName evidence="1">Uncharacterized protein</fullName>
    </submittedName>
</protein>
<dbReference type="Proteomes" id="UP000003879">
    <property type="component" value="Unassembled WGS sequence"/>
</dbReference>
<dbReference type="EMBL" id="AGXN01000012">
    <property type="protein sequence ID" value="EIY96324.1"/>
    <property type="molecule type" value="Genomic_DNA"/>
</dbReference>
<proteinExistence type="predicted"/>
<organism evidence="1 2">
    <name type="scientific">Bacteroides fragilis CL07T12C05</name>
    <dbReference type="NCBI Taxonomy" id="997883"/>
    <lineage>
        <taxon>Bacteria</taxon>
        <taxon>Pseudomonadati</taxon>
        <taxon>Bacteroidota</taxon>
        <taxon>Bacteroidia</taxon>
        <taxon>Bacteroidales</taxon>
        <taxon>Bacteroidaceae</taxon>
        <taxon>Bacteroides</taxon>
    </lineage>
</organism>